<dbReference type="InterPro" id="IPR001647">
    <property type="entry name" value="HTH_TetR"/>
</dbReference>
<evidence type="ECO:0000313" key="7">
    <source>
        <dbReference type="Proteomes" id="UP000094622"/>
    </source>
</evidence>
<dbReference type="OrthoDB" id="9796019at2"/>
<dbReference type="InterPro" id="IPR011075">
    <property type="entry name" value="TetR_C"/>
</dbReference>
<evidence type="ECO:0000313" key="6">
    <source>
        <dbReference type="EMBL" id="ODN69091.1"/>
    </source>
</evidence>
<organism evidence="6 7">
    <name type="scientific">Methylobrevis pamukkalensis</name>
    <dbReference type="NCBI Taxonomy" id="1439726"/>
    <lineage>
        <taxon>Bacteria</taxon>
        <taxon>Pseudomonadati</taxon>
        <taxon>Pseudomonadota</taxon>
        <taxon>Alphaproteobacteria</taxon>
        <taxon>Hyphomicrobiales</taxon>
        <taxon>Pleomorphomonadaceae</taxon>
        <taxon>Methylobrevis</taxon>
    </lineage>
</organism>
<feature type="domain" description="HTH tetR-type" evidence="5">
    <location>
        <begin position="30"/>
        <end position="90"/>
    </location>
</feature>
<dbReference type="Proteomes" id="UP000094622">
    <property type="component" value="Unassembled WGS sequence"/>
</dbReference>
<dbReference type="PROSITE" id="PS50977">
    <property type="entry name" value="HTH_TETR_2"/>
    <property type="match status" value="1"/>
</dbReference>
<dbReference type="GO" id="GO:0000976">
    <property type="term" value="F:transcription cis-regulatory region binding"/>
    <property type="evidence" value="ECO:0007669"/>
    <property type="project" value="TreeGrafter"/>
</dbReference>
<dbReference type="PANTHER" id="PTHR30055:SF148">
    <property type="entry name" value="TETR-FAMILY TRANSCRIPTIONAL REGULATOR"/>
    <property type="match status" value="1"/>
</dbReference>
<feature type="DNA-binding region" description="H-T-H motif" evidence="4">
    <location>
        <begin position="53"/>
        <end position="72"/>
    </location>
</feature>
<dbReference type="SUPFAM" id="SSF46689">
    <property type="entry name" value="Homeodomain-like"/>
    <property type="match status" value="1"/>
</dbReference>
<keyword evidence="2 4" id="KW-0238">DNA-binding</keyword>
<dbReference type="SUPFAM" id="SSF48498">
    <property type="entry name" value="Tetracyclin repressor-like, C-terminal domain"/>
    <property type="match status" value="1"/>
</dbReference>
<evidence type="ECO:0000256" key="4">
    <source>
        <dbReference type="PROSITE-ProRule" id="PRU00335"/>
    </source>
</evidence>
<dbReference type="AlphaFoldDB" id="A0A1E3H0I9"/>
<dbReference type="RefSeq" id="WP_069307902.1">
    <property type="nucleotide sequence ID" value="NZ_MCRJ01000110.1"/>
</dbReference>
<name>A0A1E3H0I9_9HYPH</name>
<reference evidence="6 7" key="1">
    <citation type="submission" date="2016-07" db="EMBL/GenBank/DDBJ databases">
        <title>Draft Genome Sequence of Methylobrevis pamukkalensis PK2.</title>
        <authorList>
            <person name="Vasilenko O.V."/>
            <person name="Doronina N.V."/>
            <person name="Shmareva M.N."/>
            <person name="Tarlachkov S.V."/>
            <person name="Mustakhimov I."/>
            <person name="Trotsenko Y.A."/>
        </authorList>
    </citation>
    <scope>NUCLEOTIDE SEQUENCE [LARGE SCALE GENOMIC DNA]</scope>
    <source>
        <strain evidence="6 7">PK2</strain>
    </source>
</reference>
<comment type="caution">
    <text evidence="6">The sequence shown here is derived from an EMBL/GenBank/DDBJ whole genome shotgun (WGS) entry which is preliminary data.</text>
</comment>
<dbReference type="Pfam" id="PF16859">
    <property type="entry name" value="TetR_C_11"/>
    <property type="match status" value="1"/>
</dbReference>
<dbReference type="PANTHER" id="PTHR30055">
    <property type="entry name" value="HTH-TYPE TRANSCRIPTIONAL REGULATOR RUTR"/>
    <property type="match status" value="1"/>
</dbReference>
<keyword evidence="3" id="KW-0804">Transcription</keyword>
<dbReference type="InterPro" id="IPR009057">
    <property type="entry name" value="Homeodomain-like_sf"/>
</dbReference>
<evidence type="ECO:0000256" key="1">
    <source>
        <dbReference type="ARBA" id="ARBA00023015"/>
    </source>
</evidence>
<gene>
    <name evidence="6" type="ORF">A6302_03596</name>
</gene>
<dbReference type="PRINTS" id="PR00455">
    <property type="entry name" value="HTHTETR"/>
</dbReference>
<dbReference type="Gene3D" id="1.10.10.60">
    <property type="entry name" value="Homeodomain-like"/>
    <property type="match status" value="1"/>
</dbReference>
<dbReference type="InterPro" id="IPR036271">
    <property type="entry name" value="Tet_transcr_reg_TetR-rel_C_sf"/>
</dbReference>
<proteinExistence type="predicted"/>
<dbReference type="InterPro" id="IPR050109">
    <property type="entry name" value="HTH-type_TetR-like_transc_reg"/>
</dbReference>
<dbReference type="Gene3D" id="1.10.357.10">
    <property type="entry name" value="Tetracycline Repressor, domain 2"/>
    <property type="match status" value="1"/>
</dbReference>
<dbReference type="EMBL" id="MCRJ01000110">
    <property type="protein sequence ID" value="ODN69091.1"/>
    <property type="molecule type" value="Genomic_DNA"/>
</dbReference>
<dbReference type="GO" id="GO:0003700">
    <property type="term" value="F:DNA-binding transcription factor activity"/>
    <property type="evidence" value="ECO:0007669"/>
    <property type="project" value="TreeGrafter"/>
</dbReference>
<keyword evidence="1" id="KW-0805">Transcription regulation</keyword>
<protein>
    <submittedName>
        <fullName evidence="6">Bacterial regulatory protein, tetR family</fullName>
    </submittedName>
</protein>
<keyword evidence="7" id="KW-1185">Reference proteome</keyword>
<evidence type="ECO:0000256" key="3">
    <source>
        <dbReference type="ARBA" id="ARBA00023163"/>
    </source>
</evidence>
<evidence type="ECO:0000256" key="2">
    <source>
        <dbReference type="ARBA" id="ARBA00023125"/>
    </source>
</evidence>
<dbReference type="Pfam" id="PF00440">
    <property type="entry name" value="TetR_N"/>
    <property type="match status" value="1"/>
</dbReference>
<evidence type="ECO:0000259" key="5">
    <source>
        <dbReference type="PROSITE" id="PS50977"/>
    </source>
</evidence>
<dbReference type="PATRIC" id="fig|1439726.3.peg.3790"/>
<sequence>MDEQDGAQTPDPADDDVCAGRRSIGARRSSASSEAILEAAEALLLEAGYGGFSIEAVARRARAGKPTIYRWWPSKAALLLDVYHRQKDEPAPDPAASLEDELVTFVVHLLRFWSTGASGDTFRAIVAEAQSDPEARRALKAYIDSRRQLFVERVACRKAAGTVPATLDADLVWESVIGLAWRRLLSFELAVDADRLRRLVRALLAGLAEA</sequence>
<accession>A0A1E3H0I9</accession>